<name>A0A1H6V1J1_9BACT</name>
<gene>
    <name evidence="1" type="ORF">SAMN05192553_101959</name>
</gene>
<sequence>MGTDHIRHWDTKRQPTMPHRVFYRDQAPKMVTKKGCQPGSLRNHFGRPILSLVGCSPAEPTSVSDRHGKIQNKKLHLQPVKTPSHLPNEKARGPAQYRACPDFFREGAAGMRGEGFLCLDLLPAGRFGTFGSKPVLSSAANQGQKYGRILRSDSGSYGCPAIPFYR</sequence>
<organism evidence="1 2">
    <name type="scientific">Cyclobacterium xiamenense</name>
    <dbReference type="NCBI Taxonomy" id="1297121"/>
    <lineage>
        <taxon>Bacteria</taxon>
        <taxon>Pseudomonadati</taxon>
        <taxon>Bacteroidota</taxon>
        <taxon>Cytophagia</taxon>
        <taxon>Cytophagales</taxon>
        <taxon>Cyclobacteriaceae</taxon>
        <taxon>Cyclobacterium</taxon>
    </lineage>
</organism>
<evidence type="ECO:0000313" key="1">
    <source>
        <dbReference type="EMBL" id="SEI94490.1"/>
    </source>
</evidence>
<dbReference type="Proteomes" id="UP000199403">
    <property type="component" value="Unassembled WGS sequence"/>
</dbReference>
<accession>A0A1H6V1J1</accession>
<keyword evidence="2" id="KW-1185">Reference proteome</keyword>
<dbReference type="AlphaFoldDB" id="A0A1H6V1J1"/>
<protein>
    <submittedName>
        <fullName evidence="1">Uncharacterized protein</fullName>
    </submittedName>
</protein>
<reference evidence="2" key="1">
    <citation type="submission" date="2016-10" db="EMBL/GenBank/DDBJ databases">
        <authorList>
            <person name="Varghese N."/>
            <person name="Submissions S."/>
        </authorList>
    </citation>
    <scope>NUCLEOTIDE SEQUENCE [LARGE SCALE GENOMIC DNA]</scope>
    <source>
        <strain evidence="2">IBRC-M 10761</strain>
    </source>
</reference>
<evidence type="ECO:0000313" key="2">
    <source>
        <dbReference type="Proteomes" id="UP000199403"/>
    </source>
</evidence>
<proteinExistence type="predicted"/>
<dbReference type="EMBL" id="FNZH01000001">
    <property type="protein sequence ID" value="SEI94490.1"/>
    <property type="molecule type" value="Genomic_DNA"/>
</dbReference>